<dbReference type="EMBL" id="BCSX01000040">
    <property type="protein sequence ID" value="GAS90542.1"/>
    <property type="molecule type" value="Genomic_DNA"/>
</dbReference>
<dbReference type="GO" id="GO:0003700">
    <property type="term" value="F:DNA-binding transcription factor activity"/>
    <property type="evidence" value="ECO:0007669"/>
    <property type="project" value="TreeGrafter"/>
</dbReference>
<dbReference type="InterPro" id="IPR028082">
    <property type="entry name" value="Peripla_BP_I"/>
</dbReference>
<reference evidence="6" key="2">
    <citation type="submission" date="2016-02" db="EMBL/GenBank/DDBJ databases">
        <title>Draft genome sequence of five rapidly growing Mycobacterium species.</title>
        <authorList>
            <person name="Katahira K."/>
            <person name="Gotou Y."/>
            <person name="Iida K."/>
            <person name="Ogura Y."/>
            <person name="Hayashi T."/>
        </authorList>
    </citation>
    <scope>NUCLEOTIDE SEQUENCE [LARGE SCALE GENOMIC DNA]</scope>
    <source>
        <strain evidence="6">JCM15654</strain>
    </source>
</reference>
<feature type="domain" description="HTH lacI-type" evidence="4">
    <location>
        <begin position="2"/>
        <end position="56"/>
    </location>
</feature>
<dbReference type="InterPro" id="IPR000843">
    <property type="entry name" value="HTH_LacI"/>
</dbReference>
<keyword evidence="3" id="KW-0804">Transcription</keyword>
<dbReference type="SUPFAM" id="SSF53822">
    <property type="entry name" value="Periplasmic binding protein-like I"/>
    <property type="match status" value="1"/>
</dbReference>
<dbReference type="CDD" id="cd06267">
    <property type="entry name" value="PBP1_LacI_sugar_binding-like"/>
    <property type="match status" value="1"/>
</dbReference>
<dbReference type="InterPro" id="IPR010982">
    <property type="entry name" value="Lambda_DNA-bd_dom_sf"/>
</dbReference>
<keyword evidence="6" id="KW-1185">Reference proteome</keyword>
<dbReference type="Pfam" id="PF00356">
    <property type="entry name" value="LacI"/>
    <property type="match status" value="1"/>
</dbReference>
<dbReference type="Gene3D" id="1.10.260.40">
    <property type="entry name" value="lambda repressor-like DNA-binding domains"/>
    <property type="match status" value="1"/>
</dbReference>
<dbReference type="RefSeq" id="WP_062830663.1">
    <property type="nucleotide sequence ID" value="NZ_BCSX01000040.1"/>
</dbReference>
<dbReference type="GO" id="GO:0000976">
    <property type="term" value="F:transcription cis-regulatory region binding"/>
    <property type="evidence" value="ECO:0007669"/>
    <property type="project" value="TreeGrafter"/>
</dbReference>
<dbReference type="PANTHER" id="PTHR30146">
    <property type="entry name" value="LACI-RELATED TRANSCRIPTIONAL REPRESSOR"/>
    <property type="match status" value="1"/>
</dbReference>
<dbReference type="PROSITE" id="PS50932">
    <property type="entry name" value="HTH_LACI_2"/>
    <property type="match status" value="1"/>
</dbReference>
<dbReference type="SMART" id="SM00354">
    <property type="entry name" value="HTH_LACI"/>
    <property type="match status" value="1"/>
</dbReference>
<dbReference type="Pfam" id="PF13377">
    <property type="entry name" value="Peripla_BP_3"/>
    <property type="match status" value="1"/>
</dbReference>
<dbReference type="Proteomes" id="UP000069620">
    <property type="component" value="Unassembled WGS sequence"/>
</dbReference>
<dbReference type="PANTHER" id="PTHR30146:SF109">
    <property type="entry name" value="HTH-TYPE TRANSCRIPTIONAL REGULATOR GALS"/>
    <property type="match status" value="1"/>
</dbReference>
<dbReference type="CDD" id="cd01392">
    <property type="entry name" value="HTH_LacI"/>
    <property type="match status" value="1"/>
</dbReference>
<gene>
    <name evidence="5" type="ORF">RMCB_4638</name>
</gene>
<evidence type="ECO:0000313" key="6">
    <source>
        <dbReference type="Proteomes" id="UP000069620"/>
    </source>
</evidence>
<sequence length="337" mass="35636">MATIAEVARLAGVSPTTVSHALSGRRAVSEETRRRVQEVMDQLGYSPRRAAQNLATGGTRLLGLIVPDISNSFFAELAKGVEEAAIDAGYNMVLCNSAFNHDRELLYLETIRSRAVDGVVYAAGSPTTHREMADSLGSIPVVLVDEEVLGSSTCSFVSDNAEGGRLAAEHLIGLGHTDAVILSMAGLASSDDRAQGFSDAWVSHDLPQPVVIGGDFTYDGGYAALAKAVGPLHDIDFSAVFATNDLMALGAMKRLMEIGLHVPQDVSVVGFDDINIAGMTNPGLTTVRQDVWQLGFRAAEALIASIDTSCPPPAERHVQPVELIVRGTTSLCMTDAD</sequence>
<dbReference type="AlphaFoldDB" id="A0A117I6S5"/>
<evidence type="ECO:0000313" key="5">
    <source>
        <dbReference type="EMBL" id="GAS90542.1"/>
    </source>
</evidence>
<evidence type="ECO:0000256" key="3">
    <source>
        <dbReference type="ARBA" id="ARBA00023163"/>
    </source>
</evidence>
<evidence type="ECO:0000256" key="1">
    <source>
        <dbReference type="ARBA" id="ARBA00023015"/>
    </source>
</evidence>
<evidence type="ECO:0000259" key="4">
    <source>
        <dbReference type="PROSITE" id="PS50932"/>
    </source>
</evidence>
<dbReference type="OrthoDB" id="9816215at2"/>
<dbReference type="STRING" id="146020.RMCB_4638"/>
<keyword evidence="1" id="KW-0805">Transcription regulation</keyword>
<dbReference type="InterPro" id="IPR046335">
    <property type="entry name" value="LacI/GalR-like_sensor"/>
</dbReference>
<reference evidence="6" key="1">
    <citation type="journal article" date="2016" name="Genome Announc.">
        <title>Draft Genome Sequences of Five Rapidly Growing Mycobacterium Species, M. thermoresistibile, M. fortuitum subsp. acetamidolyticum, M. canariasense, M. brisbanense, and M. novocastrense.</title>
        <authorList>
            <person name="Katahira K."/>
            <person name="Ogura Y."/>
            <person name="Gotoh Y."/>
            <person name="Hayashi T."/>
        </authorList>
    </citation>
    <scope>NUCLEOTIDE SEQUENCE [LARGE SCALE GENOMIC DNA]</scope>
    <source>
        <strain evidence="6">JCM15654</strain>
    </source>
</reference>
<proteinExistence type="predicted"/>
<keyword evidence="2" id="KW-0238">DNA-binding</keyword>
<evidence type="ECO:0000256" key="2">
    <source>
        <dbReference type="ARBA" id="ARBA00023125"/>
    </source>
</evidence>
<comment type="caution">
    <text evidence="5">The sequence shown here is derived from an EMBL/GenBank/DDBJ whole genome shotgun (WGS) entry which is preliminary data.</text>
</comment>
<organism evidence="5 6">
    <name type="scientific">Mycolicibacterium brisbanense</name>
    <dbReference type="NCBI Taxonomy" id="146020"/>
    <lineage>
        <taxon>Bacteria</taxon>
        <taxon>Bacillati</taxon>
        <taxon>Actinomycetota</taxon>
        <taxon>Actinomycetes</taxon>
        <taxon>Mycobacteriales</taxon>
        <taxon>Mycobacteriaceae</taxon>
        <taxon>Mycolicibacterium</taxon>
    </lineage>
</organism>
<protein>
    <submittedName>
        <fullName evidence="5">LacI family transcriptional regulator</fullName>
    </submittedName>
</protein>
<dbReference type="Gene3D" id="3.40.50.2300">
    <property type="match status" value="2"/>
</dbReference>
<dbReference type="PROSITE" id="PS00356">
    <property type="entry name" value="HTH_LACI_1"/>
    <property type="match status" value="1"/>
</dbReference>
<dbReference type="SUPFAM" id="SSF47413">
    <property type="entry name" value="lambda repressor-like DNA-binding domains"/>
    <property type="match status" value="1"/>
</dbReference>
<accession>A0A117I6S5</accession>
<name>A0A117I6S5_9MYCO</name>